<sequence length="66" mass="7337">MAETRTLGDIQTGWTYTQSGKPGAFIMPLDNPGDATFIVQDTWWQALRYALIFAHNNACEYVGGPE</sequence>
<gene>
    <name evidence="1" type="ORF">SAMN06297468_2509</name>
</gene>
<protein>
    <submittedName>
        <fullName evidence="1">Uncharacterized protein</fullName>
    </submittedName>
</protein>
<dbReference type="EMBL" id="FXWG01000003">
    <property type="protein sequence ID" value="SMQ74277.1"/>
    <property type="molecule type" value="Genomic_DNA"/>
</dbReference>
<evidence type="ECO:0000313" key="1">
    <source>
        <dbReference type="EMBL" id="SMQ74277.1"/>
    </source>
</evidence>
<keyword evidence="2" id="KW-1185">Reference proteome</keyword>
<dbReference type="AlphaFoldDB" id="A0A1Y6FHV4"/>
<proteinExistence type="predicted"/>
<dbReference type="OrthoDB" id="7462457at2"/>
<organism evidence="1 2">
    <name type="scientific">Altererythrobacter xiamenensis</name>
    <dbReference type="NCBI Taxonomy" id="1316679"/>
    <lineage>
        <taxon>Bacteria</taxon>
        <taxon>Pseudomonadati</taxon>
        <taxon>Pseudomonadota</taxon>
        <taxon>Alphaproteobacteria</taxon>
        <taxon>Sphingomonadales</taxon>
        <taxon>Erythrobacteraceae</taxon>
        <taxon>Altererythrobacter</taxon>
    </lineage>
</organism>
<reference evidence="2" key="1">
    <citation type="submission" date="2017-04" db="EMBL/GenBank/DDBJ databases">
        <authorList>
            <person name="Varghese N."/>
            <person name="Submissions S."/>
        </authorList>
    </citation>
    <scope>NUCLEOTIDE SEQUENCE [LARGE SCALE GENOMIC DNA]</scope>
</reference>
<evidence type="ECO:0000313" key="2">
    <source>
        <dbReference type="Proteomes" id="UP000194420"/>
    </source>
</evidence>
<dbReference type="Proteomes" id="UP000194420">
    <property type="component" value="Unassembled WGS sequence"/>
</dbReference>
<name>A0A1Y6FHV4_9SPHN</name>
<dbReference type="RefSeq" id="WP_086438380.1">
    <property type="nucleotide sequence ID" value="NZ_FXWG01000003.1"/>
</dbReference>
<accession>A0A1Y6FHV4</accession>